<evidence type="ECO:0000256" key="3">
    <source>
        <dbReference type="ARBA" id="ARBA00011738"/>
    </source>
</evidence>
<keyword evidence="6" id="KW-0663">Pyridoxal phosphate</keyword>
<evidence type="ECO:0000256" key="2">
    <source>
        <dbReference type="ARBA" id="ARBA00007441"/>
    </source>
</evidence>
<dbReference type="PANTHER" id="PTHR11879">
    <property type="entry name" value="ASPARTATE AMINOTRANSFERASE"/>
    <property type="match status" value="1"/>
</dbReference>
<gene>
    <name evidence="10" type="primary">got2</name>
    <name evidence="10" type="ORF">T4A_9558</name>
</gene>
<keyword evidence="4 8" id="KW-0032">Aminotransferase</keyword>
<dbReference type="AlphaFoldDB" id="A0A0V1ESG1"/>
<dbReference type="GO" id="GO:0004069">
    <property type="term" value="F:L-aspartate:2-oxoglutarate aminotransferase activity"/>
    <property type="evidence" value="ECO:0007669"/>
    <property type="project" value="UniProtKB-EC"/>
</dbReference>
<dbReference type="FunFam" id="3.40.640.10:FF:000015">
    <property type="entry name" value="Aspartate aminotransferase"/>
    <property type="match status" value="1"/>
</dbReference>
<dbReference type="InterPro" id="IPR015424">
    <property type="entry name" value="PyrdxlP-dep_Trfase"/>
</dbReference>
<dbReference type="PROSITE" id="PS00105">
    <property type="entry name" value="AA_TRANSFER_CLASS_1"/>
    <property type="match status" value="1"/>
</dbReference>
<dbReference type="InterPro" id="IPR015421">
    <property type="entry name" value="PyrdxlP-dep_Trfase_major"/>
</dbReference>
<comment type="miscellaneous">
    <text evidence="8">In eukaryotes there are cytoplasmic, mitochondrial and chloroplastic isozymes.</text>
</comment>
<dbReference type="EMBL" id="JYDR01000010">
    <property type="protein sequence ID" value="KRY76683.1"/>
    <property type="molecule type" value="Genomic_DNA"/>
</dbReference>
<evidence type="ECO:0000256" key="4">
    <source>
        <dbReference type="ARBA" id="ARBA00022576"/>
    </source>
</evidence>
<keyword evidence="5 8" id="KW-0808">Transferase</keyword>
<dbReference type="InterPro" id="IPR004838">
    <property type="entry name" value="NHTrfase_class1_PyrdxlP-BS"/>
</dbReference>
<dbReference type="PRINTS" id="PR00799">
    <property type="entry name" value="TRANSAMINASE"/>
</dbReference>
<reference evidence="10 11" key="1">
    <citation type="submission" date="2015-01" db="EMBL/GenBank/DDBJ databases">
        <title>Evolution of Trichinella species and genotypes.</title>
        <authorList>
            <person name="Korhonen P.K."/>
            <person name="Edoardo P."/>
            <person name="Giuseppe L.R."/>
            <person name="Gasser R.B."/>
        </authorList>
    </citation>
    <scope>NUCLEOTIDE SEQUENCE [LARGE SCALE GENOMIC DNA]</scope>
    <source>
        <strain evidence="10">ISS13</strain>
    </source>
</reference>
<dbReference type="EC" id="2.6.1.1" evidence="8"/>
<evidence type="ECO:0000256" key="5">
    <source>
        <dbReference type="ARBA" id="ARBA00022679"/>
    </source>
</evidence>
<comment type="caution">
    <text evidence="10">The sequence shown here is derived from an EMBL/GenBank/DDBJ whole genome shotgun (WGS) entry which is preliminary data.</text>
</comment>
<dbReference type="FunFam" id="3.90.1150.10:FF:000001">
    <property type="entry name" value="Aspartate aminotransferase"/>
    <property type="match status" value="1"/>
</dbReference>
<dbReference type="GO" id="GO:0006533">
    <property type="term" value="P:L-aspartate catabolic process"/>
    <property type="evidence" value="ECO:0007669"/>
    <property type="project" value="TreeGrafter"/>
</dbReference>
<feature type="domain" description="Aminotransferase class I/classII large" evidence="9">
    <location>
        <begin position="72"/>
        <end position="439"/>
    </location>
</feature>
<dbReference type="Pfam" id="PF00155">
    <property type="entry name" value="Aminotran_1_2"/>
    <property type="match status" value="1"/>
</dbReference>
<dbReference type="InterPro" id="IPR004839">
    <property type="entry name" value="Aminotransferase_I/II_large"/>
</dbReference>
<protein>
    <recommendedName>
        <fullName evidence="8">Aspartate aminotransferase</fullName>
        <ecNumber evidence="8">2.6.1.1</ecNumber>
    </recommendedName>
</protein>
<comment type="catalytic activity">
    <reaction evidence="7 8">
        <text>L-aspartate + 2-oxoglutarate = oxaloacetate + L-glutamate</text>
        <dbReference type="Rhea" id="RHEA:21824"/>
        <dbReference type="ChEBI" id="CHEBI:16452"/>
        <dbReference type="ChEBI" id="CHEBI:16810"/>
        <dbReference type="ChEBI" id="CHEBI:29985"/>
        <dbReference type="ChEBI" id="CHEBI:29991"/>
        <dbReference type="EC" id="2.6.1.1"/>
    </reaction>
</comment>
<evidence type="ECO:0000256" key="6">
    <source>
        <dbReference type="ARBA" id="ARBA00022898"/>
    </source>
</evidence>
<accession>A0A0V1ESG1</accession>
<name>A0A0V1ESG1_TRIPS</name>
<comment type="subunit">
    <text evidence="3 8">Homodimer.</text>
</comment>
<comment type="cofactor">
    <cofactor evidence="1">
        <name>pyridoxal 5'-phosphate</name>
        <dbReference type="ChEBI" id="CHEBI:597326"/>
    </cofactor>
</comment>
<dbReference type="GO" id="GO:0030170">
    <property type="term" value="F:pyridoxal phosphate binding"/>
    <property type="evidence" value="ECO:0007669"/>
    <property type="project" value="InterPro"/>
</dbReference>
<proteinExistence type="inferred from homology"/>
<evidence type="ECO:0000259" key="9">
    <source>
        <dbReference type="Pfam" id="PF00155"/>
    </source>
</evidence>
<evidence type="ECO:0000256" key="7">
    <source>
        <dbReference type="ARBA" id="ARBA00049185"/>
    </source>
</evidence>
<sequence length="444" mass="49716">MQAFTVQIYCSSFPNIVKAKKRLRSYKQIMLSSLYRIVAKRSVSSWFHDVPLGPPDAILGLTEAYNKDTNPNKINLGAGAYRDDDGKPYILPSVRKAEKILFDQNLDKEYAGIAGIGKFNEAAVNLAFGDGHPVLVQRKNATVQGVSGTGSLRIAAAFLEKFHCGPKVVWASTPTWGNHNNIFKHSGLEMKQYRYYDKVTNGIDEAGMLDDMKRMPCGSIVLLHACAHNPTGVDPSPEQWQKISNIVKEKELFPLFDMAYQGFATGDIDRDAFAVRLFLKNGHKLALAQSFSKNMGLYGERVGALTFITENEEEANRVLSQLKILIRPMISNPPIHGARIAHFLLTDPLLRSEWLSDLKVMTGRIIKCRKTLAELLEKHGSKRQWQHIVQQTGMFCYSGLNETQVRRLIEEFSIYLTKDGRISIAGISSKNIQYLANAIHVVTA</sequence>
<evidence type="ECO:0000313" key="10">
    <source>
        <dbReference type="EMBL" id="KRY76683.1"/>
    </source>
</evidence>
<dbReference type="GO" id="GO:0005739">
    <property type="term" value="C:mitochondrion"/>
    <property type="evidence" value="ECO:0007669"/>
    <property type="project" value="TreeGrafter"/>
</dbReference>
<dbReference type="Gene3D" id="3.90.1150.10">
    <property type="entry name" value="Aspartate Aminotransferase, domain 1"/>
    <property type="match status" value="1"/>
</dbReference>
<dbReference type="CDD" id="cd00609">
    <property type="entry name" value="AAT_like"/>
    <property type="match status" value="1"/>
</dbReference>
<comment type="similarity">
    <text evidence="2">Belongs to the class-I pyridoxal-phosphate-dependent aminotransferase family.</text>
</comment>
<dbReference type="Proteomes" id="UP000054632">
    <property type="component" value="Unassembled WGS sequence"/>
</dbReference>
<evidence type="ECO:0000256" key="8">
    <source>
        <dbReference type="RuleBase" id="RU000480"/>
    </source>
</evidence>
<dbReference type="NCBIfam" id="NF006719">
    <property type="entry name" value="PRK09257.1"/>
    <property type="match status" value="1"/>
</dbReference>
<evidence type="ECO:0000256" key="1">
    <source>
        <dbReference type="ARBA" id="ARBA00001933"/>
    </source>
</evidence>
<dbReference type="PANTHER" id="PTHR11879:SF22">
    <property type="entry name" value="ASPARTATE AMINOTRANSFERASE, MITOCHONDRIAL"/>
    <property type="match status" value="1"/>
</dbReference>
<dbReference type="InterPro" id="IPR015422">
    <property type="entry name" value="PyrdxlP-dep_Trfase_small"/>
</dbReference>
<organism evidence="10 11">
    <name type="scientific">Trichinella pseudospiralis</name>
    <name type="common">Parasitic roundworm</name>
    <dbReference type="NCBI Taxonomy" id="6337"/>
    <lineage>
        <taxon>Eukaryota</taxon>
        <taxon>Metazoa</taxon>
        <taxon>Ecdysozoa</taxon>
        <taxon>Nematoda</taxon>
        <taxon>Enoplea</taxon>
        <taxon>Dorylaimia</taxon>
        <taxon>Trichinellida</taxon>
        <taxon>Trichinellidae</taxon>
        <taxon>Trichinella</taxon>
    </lineage>
</organism>
<dbReference type="Gene3D" id="3.40.640.10">
    <property type="entry name" value="Type I PLP-dependent aspartate aminotransferase-like (Major domain)"/>
    <property type="match status" value="1"/>
</dbReference>
<dbReference type="SUPFAM" id="SSF53383">
    <property type="entry name" value="PLP-dependent transferases"/>
    <property type="match status" value="1"/>
</dbReference>
<evidence type="ECO:0000313" key="11">
    <source>
        <dbReference type="Proteomes" id="UP000054632"/>
    </source>
</evidence>
<dbReference type="InterPro" id="IPR000796">
    <property type="entry name" value="Asp_trans"/>
</dbReference>